<proteinExistence type="predicted"/>
<accession>A0A382VYR9</accession>
<organism evidence="1">
    <name type="scientific">marine metagenome</name>
    <dbReference type="NCBI Taxonomy" id="408172"/>
    <lineage>
        <taxon>unclassified sequences</taxon>
        <taxon>metagenomes</taxon>
        <taxon>ecological metagenomes</taxon>
    </lineage>
</organism>
<protein>
    <submittedName>
        <fullName evidence="1">Uncharacterized protein</fullName>
    </submittedName>
</protein>
<name>A0A382VYR9_9ZZZZ</name>
<dbReference type="EMBL" id="UINC01155274">
    <property type="protein sequence ID" value="SVD51031.1"/>
    <property type="molecule type" value="Genomic_DNA"/>
</dbReference>
<dbReference type="AlphaFoldDB" id="A0A382VYR9"/>
<evidence type="ECO:0000313" key="1">
    <source>
        <dbReference type="EMBL" id="SVD51031.1"/>
    </source>
</evidence>
<gene>
    <name evidence="1" type="ORF">METZ01_LOCUS403885</name>
</gene>
<reference evidence="1" key="1">
    <citation type="submission" date="2018-05" db="EMBL/GenBank/DDBJ databases">
        <authorList>
            <person name="Lanie J.A."/>
            <person name="Ng W.-L."/>
            <person name="Kazmierczak K.M."/>
            <person name="Andrzejewski T.M."/>
            <person name="Davidsen T.M."/>
            <person name="Wayne K.J."/>
            <person name="Tettelin H."/>
            <person name="Glass J.I."/>
            <person name="Rusch D."/>
            <person name="Podicherti R."/>
            <person name="Tsui H.-C.T."/>
            <person name="Winkler M.E."/>
        </authorList>
    </citation>
    <scope>NUCLEOTIDE SEQUENCE</scope>
</reference>
<sequence length="38" mass="4622">MESKEHKLCVIYYHHKSRGYRMASTTQSVPITVWYDYI</sequence>